<evidence type="ECO:0000256" key="2">
    <source>
        <dbReference type="SAM" id="MobiDB-lite"/>
    </source>
</evidence>
<dbReference type="AlphaFoldDB" id="A0A227NSU8"/>
<organism evidence="3 4">
    <name type="scientific">Flavobacterium araucananum</name>
    <dbReference type="NCBI Taxonomy" id="946678"/>
    <lineage>
        <taxon>Bacteria</taxon>
        <taxon>Pseudomonadati</taxon>
        <taxon>Bacteroidota</taxon>
        <taxon>Flavobacteriia</taxon>
        <taxon>Flavobacteriales</taxon>
        <taxon>Flavobacteriaceae</taxon>
        <taxon>Flavobacterium</taxon>
    </lineage>
</organism>
<name>A0A227NSU8_9FLAO</name>
<sequence length="124" mass="14541">MKRITINELPEVVKEEVFNVLVEMALEDPKQTFDWRDISVHLSENDLPLLMKILDKVRVIKKAIEEAKENAKSEEQKKEEKEAWDEFVKNADPAGFYGNMGEPETPQQYKDKYGVWPPGYDKKR</sequence>
<protein>
    <submittedName>
        <fullName evidence="3">Uncharacterized protein</fullName>
    </submittedName>
</protein>
<feature type="coiled-coil region" evidence="1">
    <location>
        <begin position="50"/>
        <end position="84"/>
    </location>
</feature>
<proteinExistence type="predicted"/>
<keyword evidence="1" id="KW-0175">Coiled coil</keyword>
<comment type="caution">
    <text evidence="3">The sequence shown here is derived from an EMBL/GenBank/DDBJ whole genome shotgun (WGS) entry which is preliminary data.</text>
</comment>
<dbReference type="EMBL" id="MUGS01000051">
    <property type="protein sequence ID" value="OXG00767.1"/>
    <property type="molecule type" value="Genomic_DNA"/>
</dbReference>
<gene>
    <name evidence="3" type="ORF">B0A64_19270</name>
</gene>
<dbReference type="Proteomes" id="UP000214684">
    <property type="component" value="Unassembled WGS sequence"/>
</dbReference>
<evidence type="ECO:0000313" key="4">
    <source>
        <dbReference type="Proteomes" id="UP000214684"/>
    </source>
</evidence>
<keyword evidence="4" id="KW-1185">Reference proteome</keyword>
<dbReference type="OrthoDB" id="1354447at2"/>
<accession>A0A227NSU8</accession>
<feature type="region of interest" description="Disordered" evidence="2">
    <location>
        <begin position="95"/>
        <end position="124"/>
    </location>
</feature>
<evidence type="ECO:0000256" key="1">
    <source>
        <dbReference type="SAM" id="Coils"/>
    </source>
</evidence>
<reference evidence="3 4" key="1">
    <citation type="submission" date="2016-11" db="EMBL/GenBank/DDBJ databases">
        <title>Whole genomes of Flavobacteriaceae.</title>
        <authorList>
            <person name="Stine C."/>
            <person name="Li C."/>
            <person name="Tadesse D."/>
        </authorList>
    </citation>
    <scope>NUCLEOTIDE SEQUENCE [LARGE SCALE GENOMIC DNA]</scope>
    <source>
        <strain evidence="3 4">DSM 24704</strain>
    </source>
</reference>
<evidence type="ECO:0000313" key="3">
    <source>
        <dbReference type="EMBL" id="OXG00767.1"/>
    </source>
</evidence>
<dbReference type="RefSeq" id="WP_089481125.1">
    <property type="nucleotide sequence ID" value="NZ_MUGS01000051.1"/>
</dbReference>